<protein>
    <recommendedName>
        <fullName evidence="4">HNH nuclease domain-containing protein</fullName>
    </recommendedName>
</protein>
<feature type="compositionally biased region" description="Polar residues" evidence="1">
    <location>
        <begin position="284"/>
        <end position="313"/>
    </location>
</feature>
<reference evidence="2 3" key="1">
    <citation type="journal article" date="2018" name="Evol. Lett.">
        <title>Horizontal gene cluster transfer increased hallucinogenic mushroom diversity.</title>
        <authorList>
            <person name="Reynolds H.T."/>
            <person name="Vijayakumar V."/>
            <person name="Gluck-Thaler E."/>
            <person name="Korotkin H.B."/>
            <person name="Matheny P.B."/>
            <person name="Slot J.C."/>
        </authorList>
    </citation>
    <scope>NUCLEOTIDE SEQUENCE [LARGE SCALE GENOMIC DNA]</scope>
    <source>
        <strain evidence="2 3">2629</strain>
    </source>
</reference>
<dbReference type="Proteomes" id="UP000284842">
    <property type="component" value="Unassembled WGS sequence"/>
</dbReference>
<feature type="compositionally biased region" description="Low complexity" evidence="1">
    <location>
        <begin position="393"/>
        <end position="402"/>
    </location>
</feature>
<feature type="compositionally biased region" description="Basic and acidic residues" evidence="1">
    <location>
        <begin position="342"/>
        <end position="354"/>
    </location>
</feature>
<dbReference type="InParanoid" id="A0A409W6I9"/>
<accession>A0A409W6I9</accession>
<evidence type="ECO:0000313" key="2">
    <source>
        <dbReference type="EMBL" id="PPQ74141.1"/>
    </source>
</evidence>
<dbReference type="EMBL" id="NHTK01005773">
    <property type="protein sequence ID" value="PPQ74141.1"/>
    <property type="molecule type" value="Genomic_DNA"/>
</dbReference>
<evidence type="ECO:0000313" key="3">
    <source>
        <dbReference type="Proteomes" id="UP000284842"/>
    </source>
</evidence>
<feature type="compositionally biased region" description="Acidic residues" evidence="1">
    <location>
        <begin position="371"/>
        <end position="386"/>
    </location>
</feature>
<feature type="region of interest" description="Disordered" evidence="1">
    <location>
        <begin position="447"/>
        <end position="469"/>
    </location>
</feature>
<gene>
    <name evidence="2" type="ORF">CVT24_012834</name>
</gene>
<feature type="region of interest" description="Disordered" evidence="1">
    <location>
        <begin position="274"/>
        <end position="431"/>
    </location>
</feature>
<organism evidence="2 3">
    <name type="scientific">Panaeolus cyanescens</name>
    <dbReference type="NCBI Taxonomy" id="181874"/>
    <lineage>
        <taxon>Eukaryota</taxon>
        <taxon>Fungi</taxon>
        <taxon>Dikarya</taxon>
        <taxon>Basidiomycota</taxon>
        <taxon>Agaricomycotina</taxon>
        <taxon>Agaricomycetes</taxon>
        <taxon>Agaricomycetidae</taxon>
        <taxon>Agaricales</taxon>
        <taxon>Agaricineae</taxon>
        <taxon>Galeropsidaceae</taxon>
        <taxon>Panaeolus</taxon>
    </lineage>
</organism>
<dbReference type="STRING" id="181874.A0A409W6I9"/>
<sequence>MSQLSATPRTRIAQNQNLKLAGRSTIVNQRVKAVSPTSDRCMVLNRENGGGVAIDLCHSFGRGSSSKDDFMTNLEYRWGMTRNSLNLDTRYNCFFCDGVLHTMYDNGSWCLLPCIEVLQRYRDAMRRDNRKYGEHLAREMQRDDKMVHTYTFVAVNSRMRLTPLLVHNPEELDQEGNPTFTTYTFPFDIPKIRSHLHPKFVILSLGYQILRTSHMPPSVLEQGRLDDYQHHFDLIQELVASWWKQATVAMKRDPKFALVKHVETVEKPILPQMVSHSQSHKATRGQSKANGTRLQQRHSIANLKGATQESRQQTIRKTRSTTSLAKNGLKTAAPKKRRGTRRIPEVKDTGKKTSDIIVETRIFDPDNIPGTDDEDNGEYDEDDNEDMLPTVLSKPSASKAPKISVTKGKRGADAYPSASGSLPPSPTTEEMVVRMRTRSLTRAAAAASATAAAAASASVRAPKKPRLGK</sequence>
<evidence type="ECO:0008006" key="4">
    <source>
        <dbReference type="Google" id="ProtNLM"/>
    </source>
</evidence>
<keyword evidence="3" id="KW-1185">Reference proteome</keyword>
<proteinExistence type="predicted"/>
<dbReference type="OrthoDB" id="3133596at2759"/>
<evidence type="ECO:0000256" key="1">
    <source>
        <dbReference type="SAM" id="MobiDB-lite"/>
    </source>
</evidence>
<feature type="compositionally biased region" description="Low complexity" evidence="1">
    <location>
        <begin position="447"/>
        <end position="460"/>
    </location>
</feature>
<comment type="caution">
    <text evidence="2">The sequence shown here is derived from an EMBL/GenBank/DDBJ whole genome shotgun (WGS) entry which is preliminary data.</text>
</comment>
<dbReference type="AlphaFoldDB" id="A0A409W6I9"/>
<name>A0A409W6I9_9AGAR</name>